<dbReference type="SUPFAM" id="SSF52151">
    <property type="entry name" value="FabD/lysophospholipase-like"/>
    <property type="match status" value="1"/>
</dbReference>
<dbReference type="InterPro" id="IPR002641">
    <property type="entry name" value="PNPLA_dom"/>
</dbReference>
<organism evidence="6 7">
    <name type="scientific">Microbispora hainanensis</name>
    <dbReference type="NCBI Taxonomy" id="568844"/>
    <lineage>
        <taxon>Bacteria</taxon>
        <taxon>Bacillati</taxon>
        <taxon>Actinomycetota</taxon>
        <taxon>Actinomycetes</taxon>
        <taxon>Streptosporangiales</taxon>
        <taxon>Streptosporangiaceae</taxon>
        <taxon>Microbispora</taxon>
    </lineage>
</organism>
<feature type="domain" description="PNPLA" evidence="5">
    <location>
        <begin position="6"/>
        <end position="198"/>
    </location>
</feature>
<dbReference type="PANTHER" id="PTHR14226:SF57">
    <property type="entry name" value="BLR7027 PROTEIN"/>
    <property type="match status" value="1"/>
</dbReference>
<evidence type="ECO:0000256" key="2">
    <source>
        <dbReference type="ARBA" id="ARBA00022963"/>
    </source>
</evidence>
<feature type="active site" description="Nucleophile" evidence="4">
    <location>
        <position position="43"/>
    </location>
</feature>
<accession>A0A544Y962</accession>
<dbReference type="AlphaFoldDB" id="A0A544Y962"/>
<evidence type="ECO:0000256" key="3">
    <source>
        <dbReference type="ARBA" id="ARBA00023098"/>
    </source>
</evidence>
<dbReference type="Gene3D" id="3.40.1090.10">
    <property type="entry name" value="Cytosolic phospholipase A2 catalytic domain"/>
    <property type="match status" value="2"/>
</dbReference>
<reference evidence="6 7" key="1">
    <citation type="submission" date="2019-07" db="EMBL/GenBank/DDBJ databases">
        <title>Microbispora hainanensis DSM 45428.</title>
        <authorList>
            <person name="Thawai C."/>
        </authorList>
    </citation>
    <scope>NUCLEOTIDE SEQUENCE [LARGE SCALE GENOMIC DNA]</scope>
    <source>
        <strain evidence="6 7">DSM 45428</strain>
    </source>
</reference>
<feature type="active site" description="Proton acceptor" evidence="4">
    <location>
        <position position="185"/>
    </location>
</feature>
<protein>
    <submittedName>
        <fullName evidence="6">Patatin-like phospholipase family protein</fullName>
    </submittedName>
</protein>
<evidence type="ECO:0000256" key="4">
    <source>
        <dbReference type="PROSITE-ProRule" id="PRU01161"/>
    </source>
</evidence>
<keyword evidence="3 4" id="KW-0443">Lipid metabolism</keyword>
<dbReference type="EMBL" id="VIRM01000066">
    <property type="protein sequence ID" value="TQS13102.1"/>
    <property type="molecule type" value="Genomic_DNA"/>
</dbReference>
<dbReference type="PROSITE" id="PS51635">
    <property type="entry name" value="PNPLA"/>
    <property type="match status" value="1"/>
</dbReference>
<dbReference type="GO" id="GO:0016787">
    <property type="term" value="F:hydrolase activity"/>
    <property type="evidence" value="ECO:0007669"/>
    <property type="project" value="UniProtKB-UniRule"/>
</dbReference>
<dbReference type="RefSeq" id="WP_142624638.1">
    <property type="nucleotide sequence ID" value="NZ_VIRM01000066.1"/>
</dbReference>
<proteinExistence type="predicted"/>
<dbReference type="Pfam" id="PF01734">
    <property type="entry name" value="Patatin"/>
    <property type="match status" value="1"/>
</dbReference>
<comment type="caution">
    <text evidence="6">The sequence shown here is derived from an EMBL/GenBank/DDBJ whole genome shotgun (WGS) entry which is preliminary data.</text>
</comment>
<keyword evidence="1 4" id="KW-0378">Hydrolase</keyword>
<gene>
    <name evidence="6" type="ORF">FLX08_35480</name>
</gene>
<evidence type="ECO:0000313" key="7">
    <source>
        <dbReference type="Proteomes" id="UP000316541"/>
    </source>
</evidence>
<evidence type="ECO:0000313" key="6">
    <source>
        <dbReference type="EMBL" id="TQS13102.1"/>
    </source>
</evidence>
<feature type="short sequence motif" description="DGA/G" evidence="4">
    <location>
        <begin position="185"/>
        <end position="187"/>
    </location>
</feature>
<dbReference type="Proteomes" id="UP000316541">
    <property type="component" value="Unassembled WGS sequence"/>
</dbReference>
<sequence>MGGRALVLGGGGPTGIAWEAGVLAGLAEQGIDVRDADLVVGTSAGAVVGAQIAAGLHPEQLMEAQLAPANGERLVKPTAMGVMRLIWSLKRSKSPQEFGIRMGRIARTAVTAPEEERLAEIGRRLGEVRDWPKTRFLVPAVDADSGEPAIFDAESGVDLVHAVAAGTAAPGIRPPASIGGRTYIDGGMRSPGNVDLAAGHDRVIVIAPLTRGGGPLTGVEEQIAQLGAGTRAVLITAGPARWREITGKGLGGMLDPSRRAPAATAGKAEGIRVAAEAANVWNAPPH</sequence>
<dbReference type="InterPro" id="IPR016035">
    <property type="entry name" value="Acyl_Trfase/lysoPLipase"/>
</dbReference>
<evidence type="ECO:0000259" key="5">
    <source>
        <dbReference type="PROSITE" id="PS51635"/>
    </source>
</evidence>
<dbReference type="InterPro" id="IPR050301">
    <property type="entry name" value="NTE"/>
</dbReference>
<name>A0A544Y962_9ACTN</name>
<dbReference type="PANTHER" id="PTHR14226">
    <property type="entry name" value="NEUROPATHY TARGET ESTERASE/SWISS CHEESE D.MELANOGASTER"/>
    <property type="match status" value="1"/>
</dbReference>
<feature type="short sequence motif" description="GXSXG" evidence="4">
    <location>
        <begin position="41"/>
        <end position="45"/>
    </location>
</feature>
<keyword evidence="2 4" id="KW-0442">Lipid degradation</keyword>
<evidence type="ECO:0000256" key="1">
    <source>
        <dbReference type="ARBA" id="ARBA00022801"/>
    </source>
</evidence>
<feature type="short sequence motif" description="GXGXXG" evidence="4">
    <location>
        <begin position="10"/>
        <end position="15"/>
    </location>
</feature>
<dbReference type="GO" id="GO:0016042">
    <property type="term" value="P:lipid catabolic process"/>
    <property type="evidence" value="ECO:0007669"/>
    <property type="project" value="UniProtKB-UniRule"/>
</dbReference>